<dbReference type="STRING" id="1122142.SAMN02910414_00255"/>
<evidence type="ECO:0000256" key="5">
    <source>
        <dbReference type="ARBA" id="ARBA00022597"/>
    </source>
</evidence>
<dbReference type="CDD" id="cd00211">
    <property type="entry name" value="PTS_IIA_fru"/>
    <property type="match status" value="1"/>
</dbReference>
<dbReference type="GO" id="GO:0016301">
    <property type="term" value="F:kinase activity"/>
    <property type="evidence" value="ECO:0007669"/>
    <property type="project" value="UniProtKB-KW"/>
</dbReference>
<dbReference type="PANTHER" id="PTHR30181:SF2">
    <property type="entry name" value="PTS SYSTEM MANNITOL-SPECIFIC EIICBA COMPONENT"/>
    <property type="match status" value="1"/>
</dbReference>
<keyword evidence="14" id="KW-1185">Reference proteome</keyword>
<evidence type="ECO:0000256" key="3">
    <source>
        <dbReference type="ARBA" id="ARBA00022448"/>
    </source>
</evidence>
<dbReference type="Pfam" id="PF00359">
    <property type="entry name" value="PTS_EIIA_2"/>
    <property type="match status" value="1"/>
</dbReference>
<dbReference type="SUPFAM" id="SSF55804">
    <property type="entry name" value="Phoshotransferase/anion transport protein"/>
    <property type="match status" value="1"/>
</dbReference>
<proteinExistence type="predicted"/>
<evidence type="ECO:0000256" key="4">
    <source>
        <dbReference type="ARBA" id="ARBA00022553"/>
    </source>
</evidence>
<dbReference type="Proteomes" id="UP000183918">
    <property type="component" value="Unassembled WGS sequence"/>
</dbReference>
<evidence type="ECO:0000256" key="9">
    <source>
        <dbReference type="ARBA" id="ARBA00029908"/>
    </source>
</evidence>
<evidence type="ECO:0000256" key="1">
    <source>
        <dbReference type="ARBA" id="ARBA00002434"/>
    </source>
</evidence>
<keyword evidence="5" id="KW-0762">Sugar transport</keyword>
<dbReference type="GO" id="GO:0005886">
    <property type="term" value="C:plasma membrane"/>
    <property type="evidence" value="ECO:0007669"/>
    <property type="project" value="TreeGrafter"/>
</dbReference>
<keyword evidence="7" id="KW-0598">Phosphotransferase system</keyword>
<evidence type="ECO:0000256" key="10">
    <source>
        <dbReference type="ARBA" id="ARBA00030956"/>
    </source>
</evidence>
<evidence type="ECO:0000256" key="6">
    <source>
        <dbReference type="ARBA" id="ARBA00022679"/>
    </source>
</evidence>
<gene>
    <name evidence="13" type="ORF">SAMN02910414_00255</name>
</gene>
<sequence>MLKKEMIFLDLDLKNKEEVIRFLGNKLYEQGNITKDYVESMIKREQEMSTYLKNGIALPHGIMSESLEGIYENGVALAVINNEIEWDQGNTVKIVLAIAADRITHMDILAKIAKIASDNEKINKLLTMSEDEIVLNFNK</sequence>
<dbReference type="PROSITE" id="PS51094">
    <property type="entry name" value="PTS_EIIA_TYPE_2"/>
    <property type="match status" value="1"/>
</dbReference>
<reference evidence="13 14" key="1">
    <citation type="submission" date="2016-10" db="EMBL/GenBank/DDBJ databases">
        <authorList>
            <person name="de Groot N.N."/>
        </authorList>
    </citation>
    <scope>NUCLEOTIDE SEQUENCE [LARGE SCALE GENOMIC DNA]</scope>
    <source>
        <strain evidence="13 14">DSM 14045</strain>
    </source>
</reference>
<evidence type="ECO:0000259" key="12">
    <source>
        <dbReference type="PROSITE" id="PS51094"/>
    </source>
</evidence>
<keyword evidence="6" id="KW-0808">Transferase</keyword>
<evidence type="ECO:0000313" key="14">
    <source>
        <dbReference type="Proteomes" id="UP000183918"/>
    </source>
</evidence>
<organism evidence="13 14">
    <name type="scientific">Lachnobacterium bovis DSM 14045</name>
    <dbReference type="NCBI Taxonomy" id="1122142"/>
    <lineage>
        <taxon>Bacteria</taxon>
        <taxon>Bacillati</taxon>
        <taxon>Bacillota</taxon>
        <taxon>Clostridia</taxon>
        <taxon>Lachnospirales</taxon>
        <taxon>Lachnospiraceae</taxon>
        <taxon>Lachnobacterium</taxon>
    </lineage>
</organism>
<evidence type="ECO:0000256" key="11">
    <source>
        <dbReference type="ARBA" id="ARBA00030962"/>
    </source>
</evidence>
<dbReference type="InterPro" id="IPR002178">
    <property type="entry name" value="PTS_EIIA_type-2_dom"/>
</dbReference>
<name>A0A1H3FJJ8_9FIRM</name>
<protein>
    <recommendedName>
        <fullName evidence="2">Mannitol-specific phosphotransferase enzyme IIA component</fullName>
    </recommendedName>
    <alternativeName>
        <fullName evidence="10">EIIA</fullName>
    </alternativeName>
    <alternativeName>
        <fullName evidence="11">EIII</fullName>
    </alternativeName>
    <alternativeName>
        <fullName evidence="9">PTS system mannitol-specific EIIA component</fullName>
    </alternativeName>
</protein>
<keyword evidence="8" id="KW-0418">Kinase</keyword>
<accession>A0A1H3FJJ8</accession>
<evidence type="ECO:0000256" key="2">
    <source>
        <dbReference type="ARBA" id="ARBA00014783"/>
    </source>
</evidence>
<dbReference type="OrthoDB" id="1640042at2"/>
<evidence type="ECO:0000256" key="8">
    <source>
        <dbReference type="ARBA" id="ARBA00022777"/>
    </source>
</evidence>
<dbReference type="GO" id="GO:0090563">
    <property type="term" value="F:protein-phosphocysteine-sugar phosphotransferase activity"/>
    <property type="evidence" value="ECO:0007669"/>
    <property type="project" value="TreeGrafter"/>
</dbReference>
<dbReference type="InterPro" id="IPR050893">
    <property type="entry name" value="Sugar_PTS"/>
</dbReference>
<dbReference type="PANTHER" id="PTHR30181">
    <property type="entry name" value="MANNITOL PERMEASE IIC COMPONENT"/>
    <property type="match status" value="1"/>
</dbReference>
<evidence type="ECO:0000313" key="13">
    <source>
        <dbReference type="EMBL" id="SDX91015.1"/>
    </source>
</evidence>
<dbReference type="EMBL" id="FNPG01000005">
    <property type="protein sequence ID" value="SDX91015.1"/>
    <property type="molecule type" value="Genomic_DNA"/>
</dbReference>
<keyword evidence="3" id="KW-0813">Transport</keyword>
<feature type="domain" description="PTS EIIA type-2" evidence="12">
    <location>
        <begin position="1"/>
        <end position="139"/>
    </location>
</feature>
<dbReference type="GO" id="GO:0009401">
    <property type="term" value="P:phosphoenolpyruvate-dependent sugar phosphotransferase system"/>
    <property type="evidence" value="ECO:0007669"/>
    <property type="project" value="UniProtKB-KW"/>
</dbReference>
<dbReference type="RefSeq" id="WP_074715392.1">
    <property type="nucleotide sequence ID" value="NZ_FNPG01000005.1"/>
</dbReference>
<evidence type="ECO:0000256" key="7">
    <source>
        <dbReference type="ARBA" id="ARBA00022683"/>
    </source>
</evidence>
<dbReference type="AlphaFoldDB" id="A0A1H3FJJ8"/>
<dbReference type="InterPro" id="IPR016152">
    <property type="entry name" value="PTrfase/Anion_transptr"/>
</dbReference>
<keyword evidence="4" id="KW-0597">Phosphoprotein</keyword>
<dbReference type="Gene3D" id="3.40.930.10">
    <property type="entry name" value="Mannitol-specific EII, Chain A"/>
    <property type="match status" value="1"/>
</dbReference>
<comment type="function">
    <text evidence="1">The phosphoenolpyruvate-dependent sugar phosphotransferase system (sugar PTS), a major carbohydrate active transport system, catalyzes the phosphorylation of incoming sugar substrates concomitantly with their translocation across the cell membrane. The enzyme II CmtAB PTS system is involved in D-mannitol transport.</text>
</comment>